<dbReference type="EMBL" id="CACSIO010000061">
    <property type="protein sequence ID" value="CAA0125146.1"/>
    <property type="molecule type" value="Genomic_DNA"/>
</dbReference>
<keyword evidence="2" id="KW-1185">Reference proteome</keyword>
<evidence type="ECO:0008006" key="3">
    <source>
        <dbReference type="Google" id="ProtNLM"/>
    </source>
</evidence>
<evidence type="ECO:0000313" key="1">
    <source>
        <dbReference type="EMBL" id="CAA0125146.1"/>
    </source>
</evidence>
<dbReference type="AlphaFoldDB" id="A0A5S9R123"/>
<dbReference type="Gene3D" id="3.40.50.10600">
    <property type="entry name" value="SpoIIaa-like domains"/>
    <property type="match status" value="1"/>
</dbReference>
<sequence length="144" mass="16150">MLNTVVSTEHSVVFLEPETVVDKKEFKAAAKAVNAHVGEGHAVACLMIHVEKFEPWDDFGKLVEEFSLKDNMHEWITNIALVTDNATGDCSTHLQTHFKNAKIQIYSYCEYDKAEAWLHDGANGLFDAESDDANSDMEIEMQAD</sequence>
<dbReference type="InterPro" id="IPR021866">
    <property type="entry name" value="SpoIIAA-like"/>
</dbReference>
<dbReference type="Proteomes" id="UP000441399">
    <property type="component" value="Unassembled WGS sequence"/>
</dbReference>
<dbReference type="OrthoDB" id="9811577at2"/>
<protein>
    <recommendedName>
        <fullName evidence="3">STAS/SEC14 domain-containing protein</fullName>
    </recommendedName>
</protein>
<dbReference type="SUPFAM" id="SSF52091">
    <property type="entry name" value="SpoIIaa-like"/>
    <property type="match status" value="1"/>
</dbReference>
<accession>A0A5S9R123</accession>
<proteinExistence type="predicted"/>
<reference evidence="1 2" key="1">
    <citation type="submission" date="2019-11" db="EMBL/GenBank/DDBJ databases">
        <authorList>
            <person name="Holert J."/>
        </authorList>
    </citation>
    <scope>NUCLEOTIDE SEQUENCE [LARGE SCALE GENOMIC DNA]</scope>
    <source>
        <strain evidence="1">SB11_3</strain>
    </source>
</reference>
<evidence type="ECO:0000313" key="2">
    <source>
        <dbReference type="Proteomes" id="UP000441399"/>
    </source>
</evidence>
<dbReference type="InterPro" id="IPR036513">
    <property type="entry name" value="STAS_dom_sf"/>
</dbReference>
<gene>
    <name evidence="1" type="ORF">OPDIPICF_03371</name>
</gene>
<name>A0A5S9R123_9GAMM</name>
<dbReference type="Pfam" id="PF11964">
    <property type="entry name" value="SpoIIAA-like"/>
    <property type="match status" value="1"/>
</dbReference>
<organism evidence="1 2">
    <name type="scientific">BD1-7 clade bacterium</name>
    <dbReference type="NCBI Taxonomy" id="2029982"/>
    <lineage>
        <taxon>Bacteria</taxon>
        <taxon>Pseudomonadati</taxon>
        <taxon>Pseudomonadota</taxon>
        <taxon>Gammaproteobacteria</taxon>
        <taxon>Cellvibrionales</taxon>
        <taxon>Spongiibacteraceae</taxon>
        <taxon>BD1-7 clade</taxon>
    </lineage>
</organism>
<dbReference type="InterPro" id="IPR038396">
    <property type="entry name" value="SpoIIAA-like_sf"/>
</dbReference>